<gene>
    <name evidence="9" type="ORF">ENP47_09020</name>
</gene>
<feature type="transmembrane region" description="Helical" evidence="8">
    <location>
        <begin position="103"/>
        <end position="120"/>
    </location>
</feature>
<feature type="transmembrane region" description="Helical" evidence="8">
    <location>
        <begin position="261"/>
        <end position="279"/>
    </location>
</feature>
<dbReference type="GO" id="GO:0005886">
    <property type="term" value="C:plasma membrane"/>
    <property type="evidence" value="ECO:0007669"/>
    <property type="project" value="UniProtKB-SubCell"/>
</dbReference>
<evidence type="ECO:0000256" key="1">
    <source>
        <dbReference type="ARBA" id="ARBA00004651"/>
    </source>
</evidence>
<comment type="subcellular location">
    <subcellularLocation>
        <location evidence="1 8">Cell membrane</location>
        <topology evidence="1 8">Multi-pass membrane protein</topology>
    </subcellularLocation>
</comment>
<evidence type="ECO:0000256" key="4">
    <source>
        <dbReference type="ARBA" id="ARBA00022475"/>
    </source>
</evidence>
<keyword evidence="3" id="KW-0813">Transport</keyword>
<organism evidence="9">
    <name type="scientific">Thermomicrobium roseum</name>
    <dbReference type="NCBI Taxonomy" id="500"/>
    <lineage>
        <taxon>Bacteria</taxon>
        <taxon>Pseudomonadati</taxon>
        <taxon>Thermomicrobiota</taxon>
        <taxon>Thermomicrobia</taxon>
        <taxon>Thermomicrobiales</taxon>
        <taxon>Thermomicrobiaceae</taxon>
        <taxon>Thermomicrobium</taxon>
    </lineage>
</organism>
<keyword evidence="6 8" id="KW-1133">Transmembrane helix</keyword>
<sequence length="281" mass="29668">MAGIELFVLVLFVVSFLAGLLGSLIGLGGGILVVPVLTLIFRLDIHLAVGASIVSIIATSSGAAAAYVRDHLTNVRAGIFLELATSTGAVLGALLVPFLSSRMLYFLFAAFLLLSLGPMARRLGEEVPSGVRPDWLARHLRLGGAYPDRVLGRVVTYEVTRVPVGFAMMFVAGLASALLGLGAGALKVLAMDWGMRMPMKVSTATSNFMIGVTAAASAGIYFWRGDVVPVIATPVMLGVLAGSLVGAQLLLRLTNRRVRQLFIPILLVIALQMLLRGLGVW</sequence>
<dbReference type="InterPro" id="IPR002781">
    <property type="entry name" value="TM_pro_TauE-like"/>
</dbReference>
<dbReference type="AlphaFoldDB" id="A0A7C2B6W1"/>
<keyword evidence="7 8" id="KW-0472">Membrane</keyword>
<dbReference type="InterPro" id="IPR052017">
    <property type="entry name" value="TSUP"/>
</dbReference>
<feature type="transmembrane region" description="Helical" evidence="8">
    <location>
        <begin position="6"/>
        <end position="33"/>
    </location>
</feature>
<comment type="caution">
    <text evidence="9">The sequence shown here is derived from an EMBL/GenBank/DDBJ whole genome shotgun (WGS) entry which is preliminary data.</text>
</comment>
<reference evidence="9" key="1">
    <citation type="journal article" date="2020" name="mSystems">
        <title>Genome- and Community-Level Interaction Insights into Carbon Utilization and Element Cycling Functions of Hydrothermarchaeota in Hydrothermal Sediment.</title>
        <authorList>
            <person name="Zhou Z."/>
            <person name="Liu Y."/>
            <person name="Xu W."/>
            <person name="Pan J."/>
            <person name="Luo Z.H."/>
            <person name="Li M."/>
        </authorList>
    </citation>
    <scope>NUCLEOTIDE SEQUENCE [LARGE SCALE GENOMIC DNA]</scope>
    <source>
        <strain evidence="9">SpSt-222</strain>
    </source>
</reference>
<protein>
    <recommendedName>
        <fullName evidence="8">Probable membrane transporter protein</fullName>
    </recommendedName>
</protein>
<dbReference type="PANTHER" id="PTHR30269">
    <property type="entry name" value="TRANSMEMBRANE PROTEIN YFCA"/>
    <property type="match status" value="1"/>
</dbReference>
<dbReference type="PANTHER" id="PTHR30269:SF23">
    <property type="entry name" value="MEMBRANE TRANSPORTER PROTEIN YDHB-RELATED"/>
    <property type="match status" value="1"/>
</dbReference>
<keyword evidence="4 8" id="KW-1003">Cell membrane</keyword>
<comment type="similarity">
    <text evidence="2 8">Belongs to the 4-toluene sulfonate uptake permease (TSUP) (TC 2.A.102) family.</text>
</comment>
<accession>A0A7C2B6W1</accession>
<dbReference type="EMBL" id="DSJL01000011">
    <property type="protein sequence ID" value="HEF65723.1"/>
    <property type="molecule type" value="Genomic_DNA"/>
</dbReference>
<feature type="transmembrane region" description="Helical" evidence="8">
    <location>
        <begin position="45"/>
        <end position="67"/>
    </location>
</feature>
<evidence type="ECO:0000256" key="3">
    <source>
        <dbReference type="ARBA" id="ARBA00022448"/>
    </source>
</evidence>
<evidence type="ECO:0000256" key="6">
    <source>
        <dbReference type="ARBA" id="ARBA00022989"/>
    </source>
</evidence>
<feature type="transmembrane region" description="Helical" evidence="8">
    <location>
        <begin position="229"/>
        <end position="249"/>
    </location>
</feature>
<evidence type="ECO:0000256" key="8">
    <source>
        <dbReference type="RuleBase" id="RU363041"/>
    </source>
</evidence>
<name>A0A7C2B6W1_THERO</name>
<dbReference type="Pfam" id="PF01925">
    <property type="entry name" value="TauE"/>
    <property type="match status" value="1"/>
</dbReference>
<keyword evidence="5 8" id="KW-0812">Transmembrane</keyword>
<evidence type="ECO:0000256" key="2">
    <source>
        <dbReference type="ARBA" id="ARBA00009142"/>
    </source>
</evidence>
<proteinExistence type="inferred from homology"/>
<evidence type="ECO:0000313" key="9">
    <source>
        <dbReference type="EMBL" id="HEF65723.1"/>
    </source>
</evidence>
<feature type="transmembrane region" description="Helical" evidence="8">
    <location>
        <begin position="79"/>
        <end position="96"/>
    </location>
</feature>
<feature type="transmembrane region" description="Helical" evidence="8">
    <location>
        <begin position="201"/>
        <end position="223"/>
    </location>
</feature>
<feature type="transmembrane region" description="Helical" evidence="8">
    <location>
        <begin position="166"/>
        <end position="189"/>
    </location>
</feature>
<evidence type="ECO:0000256" key="7">
    <source>
        <dbReference type="ARBA" id="ARBA00023136"/>
    </source>
</evidence>
<evidence type="ECO:0000256" key="5">
    <source>
        <dbReference type="ARBA" id="ARBA00022692"/>
    </source>
</evidence>